<dbReference type="InterPro" id="IPR016039">
    <property type="entry name" value="Thiolase-like"/>
</dbReference>
<dbReference type="InterPro" id="IPR003965">
    <property type="entry name" value="Fatty_acid_synthase"/>
</dbReference>
<dbReference type="Pfam" id="PF01575">
    <property type="entry name" value="MaoC_dehydratas"/>
    <property type="match status" value="1"/>
</dbReference>
<dbReference type="EMBL" id="PDJF01000001">
    <property type="protein sequence ID" value="PFG27346.1"/>
    <property type="molecule type" value="Genomic_DNA"/>
</dbReference>
<comment type="similarity">
    <text evidence="1">Belongs to the enoyl-CoA hydratase/isomerase family.</text>
</comment>
<keyword evidence="5" id="KW-0378">Hydrolase</keyword>
<dbReference type="GO" id="GO:0006633">
    <property type="term" value="P:fatty acid biosynthetic process"/>
    <property type="evidence" value="ECO:0007669"/>
    <property type="project" value="InterPro"/>
</dbReference>
<dbReference type="Gene3D" id="3.40.366.10">
    <property type="entry name" value="Malonyl-Coenzyme A Acyl Carrier Protein, domain 2"/>
    <property type="match status" value="3"/>
</dbReference>
<dbReference type="RefSeq" id="WP_098388752.1">
    <property type="nucleotide sequence ID" value="NZ_LS483464.1"/>
</dbReference>
<gene>
    <name evidence="10" type="ORF">ATK06_0402</name>
</gene>
<evidence type="ECO:0000256" key="4">
    <source>
        <dbReference type="ARBA" id="ARBA00022679"/>
    </source>
</evidence>
<dbReference type="Gene3D" id="3.20.20.70">
    <property type="entry name" value="Aldolase class I"/>
    <property type="match status" value="1"/>
</dbReference>
<dbReference type="PROSITE" id="PS52004">
    <property type="entry name" value="KS3_2"/>
    <property type="match status" value="1"/>
</dbReference>
<dbReference type="SUPFAM" id="SSF51412">
    <property type="entry name" value="Inosine monophosphate dehydrogenase (IMPDH)"/>
    <property type="match status" value="1"/>
</dbReference>
<dbReference type="InterPro" id="IPR036291">
    <property type="entry name" value="NAD(P)-bd_dom_sf"/>
</dbReference>
<dbReference type="InterPro" id="IPR047224">
    <property type="entry name" value="FAS_alpha_su_C"/>
</dbReference>
<name>A0A2A9DLV7_9CORY</name>
<dbReference type="Proteomes" id="UP000221653">
    <property type="component" value="Unassembled WGS sequence"/>
</dbReference>
<dbReference type="Gene3D" id="3.10.129.10">
    <property type="entry name" value="Hotdog Thioesterase"/>
    <property type="match status" value="1"/>
</dbReference>
<dbReference type="PANTHER" id="PTHR10982:SF21">
    <property type="entry name" value="FATTY ACID SYNTHASE SUBUNIT BETA"/>
    <property type="match status" value="1"/>
</dbReference>
<dbReference type="GO" id="GO:0004318">
    <property type="term" value="F:enoyl-[acyl-carrier-protein] reductase (NADH) activity"/>
    <property type="evidence" value="ECO:0007669"/>
    <property type="project" value="InterPro"/>
</dbReference>
<dbReference type="SMART" id="SM00827">
    <property type="entry name" value="PKS_AT"/>
    <property type="match status" value="1"/>
</dbReference>
<evidence type="ECO:0000256" key="3">
    <source>
        <dbReference type="ARBA" id="ARBA00022553"/>
    </source>
</evidence>
<dbReference type="SMART" id="SM00825">
    <property type="entry name" value="PKS_KS"/>
    <property type="match status" value="1"/>
</dbReference>
<feature type="region of interest" description="Disordered" evidence="8">
    <location>
        <begin position="1647"/>
        <end position="1691"/>
    </location>
</feature>
<dbReference type="Pfam" id="PF22690">
    <property type="entry name" value="FAS_AT_central"/>
    <property type="match status" value="1"/>
</dbReference>
<dbReference type="SUPFAM" id="SSF55048">
    <property type="entry name" value="Probable ACP-binding domain of malonyl-CoA ACP transacylase"/>
    <property type="match status" value="1"/>
</dbReference>
<keyword evidence="3" id="KW-0597">Phosphoprotein</keyword>
<dbReference type="InterPro" id="IPR016035">
    <property type="entry name" value="Acyl_Trfase/lysoPLipase"/>
</dbReference>
<comment type="caution">
    <text evidence="10">The sequence shown here is derived from an EMBL/GenBank/DDBJ whole genome shotgun (WGS) entry which is preliminary data.</text>
</comment>
<dbReference type="InterPro" id="IPR050830">
    <property type="entry name" value="Fungal_FAS"/>
</dbReference>
<keyword evidence="7" id="KW-0560">Oxidoreductase</keyword>
<dbReference type="InterPro" id="IPR029069">
    <property type="entry name" value="HotDog_dom_sf"/>
</dbReference>
<evidence type="ECO:0000256" key="2">
    <source>
        <dbReference type="ARBA" id="ARBA00022450"/>
    </source>
</evidence>
<dbReference type="InterPro" id="IPR001227">
    <property type="entry name" value="Ac_transferase_dom_sf"/>
</dbReference>
<dbReference type="InterPro" id="IPR055118">
    <property type="entry name" value="FAS-like_AT_central"/>
</dbReference>
<evidence type="ECO:0000256" key="8">
    <source>
        <dbReference type="SAM" id="MobiDB-lite"/>
    </source>
</evidence>
<dbReference type="PRINTS" id="PR01483">
    <property type="entry name" value="FASYNTHASE"/>
</dbReference>
<dbReference type="InterPro" id="IPR018201">
    <property type="entry name" value="Ketoacyl_synth_AS"/>
</dbReference>
<dbReference type="FunFam" id="3.40.366.10:FF:000009">
    <property type="entry name" value="Fatty acid synthase Fas"/>
    <property type="match status" value="1"/>
</dbReference>
<dbReference type="InterPro" id="IPR014031">
    <property type="entry name" value="Ketoacyl_synth_C"/>
</dbReference>
<dbReference type="Pfam" id="PF00109">
    <property type="entry name" value="ketoacyl-synt"/>
    <property type="match status" value="1"/>
</dbReference>
<dbReference type="InterPro" id="IPR020841">
    <property type="entry name" value="PKS_Beta-ketoAc_synthase_dom"/>
</dbReference>
<reference evidence="10 11" key="1">
    <citation type="submission" date="2017-10" db="EMBL/GenBank/DDBJ databases">
        <title>Sequencing the genomes of 1000 actinobacteria strains.</title>
        <authorList>
            <person name="Klenk H.-P."/>
        </authorList>
    </citation>
    <scope>NUCLEOTIDE SEQUENCE [LARGE SCALE GENOMIC DNA]</scope>
    <source>
        <strain evidence="10 11">DSM 20688</strain>
    </source>
</reference>
<dbReference type="InterPro" id="IPR013785">
    <property type="entry name" value="Aldolase_TIM"/>
</dbReference>
<evidence type="ECO:0000256" key="6">
    <source>
        <dbReference type="ARBA" id="ARBA00022857"/>
    </source>
</evidence>
<proteinExistence type="inferred from homology"/>
<dbReference type="Pfam" id="PF00698">
    <property type="entry name" value="Acyl_transf_1"/>
    <property type="match status" value="1"/>
</dbReference>
<evidence type="ECO:0000259" key="9">
    <source>
        <dbReference type="PROSITE" id="PS52004"/>
    </source>
</evidence>
<dbReference type="InterPro" id="IPR014043">
    <property type="entry name" value="Acyl_transferase_dom"/>
</dbReference>
<dbReference type="GO" id="GO:0016787">
    <property type="term" value="F:hydrolase activity"/>
    <property type="evidence" value="ECO:0007669"/>
    <property type="project" value="UniProtKB-KW"/>
</dbReference>
<accession>A0A2A9DLV7</accession>
<evidence type="ECO:0000313" key="10">
    <source>
        <dbReference type="EMBL" id="PFG27346.1"/>
    </source>
</evidence>
<organism evidence="10 11">
    <name type="scientific">Corynebacterium renale</name>
    <dbReference type="NCBI Taxonomy" id="1724"/>
    <lineage>
        <taxon>Bacteria</taxon>
        <taxon>Bacillati</taxon>
        <taxon>Actinomycetota</taxon>
        <taxon>Actinomycetes</taxon>
        <taxon>Mycobacteriales</taxon>
        <taxon>Corynebacteriaceae</taxon>
        <taxon>Corynebacterium</taxon>
    </lineage>
</organism>
<sequence>MSLTPLLALRSPAILFQGQGSPWQLALSAAAAHGGAGTRLREVLNQARQLTAPFTREIASTIPGVIERLSELISPEASPEEKPADVHPAISMPGIVLAQIAATDQLRDLGMSVENAELIGHSQGDLGAAAVKNPEQALALALLMGTALSQATAADSRSRMLSVRGVRREDVAKHANANIAVVNGPRHVVLSGTPEELSAAQRAIEAFAAQVNARIEAAEVGGDPVAPLFDALPVAAAFHHESNADAAKRVAQWARECGIDQVDAAGLAREILVDQFDWPARIADARGAGVKEALVLDQGLARITTPLLEGTGVAVVPAATVAQRDTLATPGAELPSAQTWEQFAPELVRLPNGETKLHTKFSELTGYSPILLAGMTPTTVDPDIVAAAANAGHWAEMAGGGQFSEEVFTENKDSLVEQLQPGRAAQFNSMFFDRFLWNLQFGVQRIVSKARAAGAAINGVTVSAGIPELDEARELLAQLKADGYTFITFKPGTADQIRATLAIAADNPEHQIIMQVEDGHAGGHHSWVNLDDMLVDTYAEIRALDNVTLVVGGGLGDPERAADYLHGTWSQALGLPKMPVDGILVGTTAMTAKEAKTSPQVKELLKNTPGVSYEDNNGWVGRLECRGGVTSGQSHLLADLNELDNDFAAASRRITELDSDSYADHRDELIELLSKTSKPYFGDVDTMTYAQWVRRFVDLAYPWVDVTWPDRFLDLVRRVEARLNPADHGQIPTLFPDHDSIQDGPAAVERLLAAYPEAEEITVAARDAAWWVGLNRKHHKPMPWVTAIDADLKRWFGLDSLWQSQDERYPAESVRAIPGPVSVGAITTVDEPVADILDRYEVAAAHRIDAEPTEVYSRLGKARTAEDLILSSPTIVWHGHLIDNPAYVLDRDAFELLHDDAGYTIRVLAETAWDDLPSKPYTVEHVDIPLDLSEAVWTGASPVVSEERLPDSVFALLAGVAGVGSTSAAGREITALPTVGEATAEAPYGLVRDTITLPESLLRAHTAVTGAPFEVTPGTPDVLVGPAWPAIYTALGTGKLSDGYPVIEGLLNAVHFDHSVELRVPLTELADGSEITIESYCGAIDESASGRIVRVNLSLYKGGELVATMVERFAIRGRAVGHDMPPAAPEYGDAPVAAEITATPRSFVDRATITAPDNMAAFAMVSGDYNPIHTSKNAAGLVGLQDALVHGMWLSASAQHLAGKHGTVMAWTYNMYGMVQLRDEVEITVERVGRAGLHAALEVTCRIGGEVVSRGQALLAVPHTAYVYPGQGIQAEGMGRGDRDASPAAREIWRRADRHTRTNLGFSIRQIIDDNPTELSVRGEIFRHPEGVLHLTQFTQVALAVVAYAQTERLRADDAIAPGSFYAGHSLGEYTALASLGDIFDLEGVIDIVYSRGSAMGSLVPRDAAGRSNYGLGALRPNMIGVSPDQVQGYVDGVAAETGEFLQIVNYNIPGQQYSIAGTRAGLDALEAQANAVNPRAFVRIPGIDVPFHSEVLRPGVEAFAEKLDELLPEQVNLEALVDRYIPNLVARPFELTQDFIDSILEVVPSQRLQGVTVDSMEPHSLARLLLIELLSWQFASPVRWIETQELLLGKVDQIIEVGLAASPTLANMAKRTMDVVGIHVPVFNVERDQAAVTLTDVVEAPQAAEPEEEVSEPAGAPADAAAPAEAPAAAPAAPAPAAPAAGGSGADAPDLGFDAADAIMTLFAFQNKIRIDQINDSDTVEELTNGVSSRRNQLLMDMSAELGVPAIDGAAEADVATLRGRVRTAAPGYSAFGPVLSEAVTARLRTLLGAASLKPQAVGERVTGTWGLPASWAAHVEAEILLGTREDESVRGGALGTLPASVGSKADAQALIDAAVQAVAGRNGVSVSLSSGGSAAGGAVVDSAALDAFAATVTGEEGVLATAARGVLEQLGLARSAADEAATPESDTTLVEAVDAELGSGWLKLVTPTFDARKAVLFDDRWATAREDLARIAVEGAEYDAARFAGTGEVVAKQAAWWAEHGEHGADLLRQIADVAAREADLEFADDIALVTGAAPGSIATALVERLLEGGATVIMTASRVTQSRKEFARQLFADHASQGAALWLVPANLSSYRDVDALIDWIGSEQVESVGNQVNVIKPALVPTLAFPFAAPSVSGSVADAGPAAENQARLLLWSVERTIAGLSALAQETVDTRTHIVLPGSPNRGMFGGDGAYGEVKAALDAILAKWSAEAGWPEGVTLAQAKIGWVSGTNLMGGNDVLIPAAKEAGIHVWDPEEISSEIMALASQETRAQAAQAPVDKDLTGGLGSTAISISELAGQVTAPDAAEEAADETATITALPNSPRPVQPVLDDGSLGTVTTDLDDMVVIVGLGEVSSWGSGRTRHEAEYGIQRDGSVDLTAAGVLELAWMTGLIHWSEDPTPGWYDADGAEVPEEDIFDRYRDEVVARSGIRTLTDKYFLKDQGSIDVAEVFLDRDITFTVATEAEADDIVAADPDKTSKAFVDGEWTVTRAKGATTRVPRRATLSRTVAGQMPEGFDPAHWGIPANMIDATDRITIWNLVTAVDAFISAGFSPAELLQAVHPGDVASTQGTGIGGMESLHKVFVSRFLGEDRPSDILQEALPNVVAAHVMQDYVGGYGSMIHPVAACATAAVSVEEGVDKIALGKADFVVAGGIDDVQVESLQGFGDMNATAETATMTAKGIDERFISRPNDRRRGGFLEAEGGGTVLLARASVAAELGLPVLAVVAHAASYADGAHTSIPAPGLGALGAARGGTNSKLAKSLRGLGLTPDDVRVVSKHDTSTNANDPNESELHSTLWGAIGRDDANPLFVVSQKSLTGHAKGGAALFQMGGLVEILRSGELPQNASLDCVAPEIGEKGKNLVWLRSPLNLGAGEVKAGVLTSLGFGHVAAVVVLAHPGVFAAALQASGGDVAAWQASATRRLQAGVHHLESGMIGRKPLYEQIDGRRLPARGGHAAEINLLLSDDVRLTADGTYPNA</sequence>
<dbReference type="Pfam" id="PF08354">
    <property type="entry name" value="Fas1-AflB-like_hel"/>
    <property type="match status" value="1"/>
</dbReference>
<dbReference type="CDD" id="cd00828">
    <property type="entry name" value="elong_cond_enzymes"/>
    <property type="match status" value="1"/>
</dbReference>
<dbReference type="Pfam" id="PF18094">
    <property type="entry name" value="DNA_pol_B_N"/>
    <property type="match status" value="1"/>
</dbReference>
<dbReference type="Gene3D" id="3.90.25.70">
    <property type="match status" value="1"/>
</dbReference>
<dbReference type="Gene3D" id="3.40.50.720">
    <property type="entry name" value="NAD(P)-binding Rossmann-like Domain"/>
    <property type="match status" value="1"/>
</dbReference>
<dbReference type="InterPro" id="IPR016036">
    <property type="entry name" value="Malonyl_transacylase_ACP-bd"/>
</dbReference>
<keyword evidence="4" id="KW-0808">Transferase</keyword>
<feature type="compositionally biased region" description="Low complexity" evidence="8">
    <location>
        <begin position="1657"/>
        <end position="1677"/>
    </location>
</feature>
<evidence type="ECO:0000313" key="11">
    <source>
        <dbReference type="Proteomes" id="UP000221653"/>
    </source>
</evidence>
<dbReference type="GO" id="GO:0004312">
    <property type="term" value="F:fatty acid synthase activity"/>
    <property type="evidence" value="ECO:0007669"/>
    <property type="project" value="InterPro"/>
</dbReference>
<keyword evidence="11" id="KW-1185">Reference proteome</keyword>
<dbReference type="STRING" id="1724.GCA_001044175_00829"/>
<evidence type="ECO:0000256" key="5">
    <source>
        <dbReference type="ARBA" id="ARBA00022801"/>
    </source>
</evidence>
<keyword evidence="6" id="KW-0521">NADP</keyword>
<dbReference type="Gene3D" id="1.20.930.70">
    <property type="match status" value="1"/>
</dbReference>
<dbReference type="Pfam" id="PF02801">
    <property type="entry name" value="Ketoacyl-synt_C"/>
    <property type="match status" value="1"/>
</dbReference>
<evidence type="ECO:0000256" key="7">
    <source>
        <dbReference type="ARBA" id="ARBA00023002"/>
    </source>
</evidence>
<dbReference type="Gene3D" id="3.30.70.3330">
    <property type="match status" value="1"/>
</dbReference>
<keyword evidence="2" id="KW-0596">Phosphopantetheine</keyword>
<dbReference type="InterPro" id="IPR014030">
    <property type="entry name" value="Ketoacyl_synth_N"/>
</dbReference>
<evidence type="ECO:0000256" key="1">
    <source>
        <dbReference type="ARBA" id="ARBA00005254"/>
    </source>
</evidence>
<dbReference type="InterPro" id="IPR002539">
    <property type="entry name" value="MaoC-like_dom"/>
</dbReference>
<dbReference type="SUPFAM" id="SSF51735">
    <property type="entry name" value="NAD(P)-binding Rossmann-fold domains"/>
    <property type="match status" value="1"/>
</dbReference>
<dbReference type="PROSITE" id="PS00606">
    <property type="entry name" value="KS3_1"/>
    <property type="match status" value="1"/>
</dbReference>
<dbReference type="GO" id="GO:0005835">
    <property type="term" value="C:fatty acid synthase complex"/>
    <property type="evidence" value="ECO:0007669"/>
    <property type="project" value="InterPro"/>
</dbReference>
<dbReference type="Gene3D" id="3.40.47.10">
    <property type="match status" value="1"/>
</dbReference>
<dbReference type="GO" id="GO:0004315">
    <property type="term" value="F:3-oxoacyl-[acyl-carrier-protein] synthase activity"/>
    <property type="evidence" value="ECO:0007669"/>
    <property type="project" value="InterPro"/>
</dbReference>
<dbReference type="InterPro" id="IPR013565">
    <property type="entry name" value="Fas1/AflB-like_central"/>
</dbReference>
<dbReference type="SUPFAM" id="SSF54637">
    <property type="entry name" value="Thioesterase/thiol ester dehydrase-isomerase"/>
    <property type="match status" value="1"/>
</dbReference>
<dbReference type="OrthoDB" id="4746285at2"/>
<dbReference type="PANTHER" id="PTHR10982">
    <property type="entry name" value="MALONYL COA-ACYL CARRIER PROTEIN TRANSACYLASE"/>
    <property type="match status" value="1"/>
</dbReference>
<dbReference type="SUPFAM" id="SSF53901">
    <property type="entry name" value="Thiolase-like"/>
    <property type="match status" value="2"/>
</dbReference>
<feature type="domain" description="Ketosynthase family 3 (KS3)" evidence="9">
    <location>
        <begin position="2450"/>
        <end position="2903"/>
    </location>
</feature>
<dbReference type="SUPFAM" id="SSF52151">
    <property type="entry name" value="FabD/lysophospholipase-like"/>
    <property type="match status" value="2"/>
</dbReference>
<protein>
    <submittedName>
        <fullName evidence="10">Fatty acid synthase</fullName>
    </submittedName>
</protein>